<keyword evidence="3 4" id="KW-0560">Oxidoreductase</keyword>
<comment type="subcellular location">
    <subcellularLocation>
        <location evidence="4">Cytoplasm</location>
    </subcellularLocation>
</comment>
<dbReference type="FunFam" id="1.10.3730.10:FF:000001">
    <property type="entry name" value="Pyrroline-5-carboxylate reductase"/>
    <property type="match status" value="1"/>
</dbReference>
<dbReference type="InterPro" id="IPR000304">
    <property type="entry name" value="Pyrroline-COOH_reductase"/>
</dbReference>
<dbReference type="NCBIfam" id="TIGR00112">
    <property type="entry name" value="proC"/>
    <property type="match status" value="1"/>
</dbReference>
<dbReference type="SUPFAM" id="SSF51735">
    <property type="entry name" value="NAD(P)-binding Rossmann-fold domains"/>
    <property type="match status" value="1"/>
</dbReference>
<comment type="similarity">
    <text evidence="1 4">Belongs to the pyrroline-5-carboxylate reductase family.</text>
</comment>
<dbReference type="GO" id="GO:0005737">
    <property type="term" value="C:cytoplasm"/>
    <property type="evidence" value="ECO:0007669"/>
    <property type="project" value="UniProtKB-SubCell"/>
</dbReference>
<keyword evidence="4" id="KW-0963">Cytoplasm</keyword>
<comment type="caution">
    <text evidence="9">The sequence shown here is derived from an EMBL/GenBank/DDBJ whole genome shotgun (WGS) entry which is preliminary data.</text>
</comment>
<dbReference type="PANTHER" id="PTHR11645:SF0">
    <property type="entry name" value="PYRROLINE-5-CARBOXYLATE REDUCTASE 3"/>
    <property type="match status" value="1"/>
</dbReference>
<dbReference type="AlphaFoldDB" id="A0AAE3QLT5"/>
<dbReference type="SUPFAM" id="SSF48179">
    <property type="entry name" value="6-phosphogluconate dehydrogenase C-terminal domain-like"/>
    <property type="match status" value="1"/>
</dbReference>
<dbReference type="Gene3D" id="3.40.50.720">
    <property type="entry name" value="NAD(P)-binding Rossmann-like Domain"/>
    <property type="match status" value="1"/>
</dbReference>
<dbReference type="PIRSF" id="PIRSF000193">
    <property type="entry name" value="Pyrrol-5-carb_rd"/>
    <property type="match status" value="1"/>
</dbReference>
<dbReference type="GO" id="GO:0055129">
    <property type="term" value="P:L-proline biosynthetic process"/>
    <property type="evidence" value="ECO:0007669"/>
    <property type="project" value="UniProtKB-UniRule"/>
</dbReference>
<dbReference type="Pfam" id="PF03807">
    <property type="entry name" value="F420_oxidored"/>
    <property type="match status" value="1"/>
</dbReference>
<evidence type="ECO:0000259" key="7">
    <source>
        <dbReference type="Pfam" id="PF03807"/>
    </source>
</evidence>
<dbReference type="Gene3D" id="1.10.3730.10">
    <property type="entry name" value="ProC C-terminal domain-like"/>
    <property type="match status" value="1"/>
</dbReference>
<dbReference type="HAMAP" id="MF_01925">
    <property type="entry name" value="P5C_reductase"/>
    <property type="match status" value="1"/>
</dbReference>
<keyword evidence="2 4" id="KW-0521">NADP</keyword>
<feature type="domain" description="Pyrroline-5-carboxylate reductase catalytic N-terminal" evidence="7">
    <location>
        <begin position="3"/>
        <end position="97"/>
    </location>
</feature>
<dbReference type="Pfam" id="PF14748">
    <property type="entry name" value="P5CR_dimer"/>
    <property type="match status" value="1"/>
</dbReference>
<dbReference type="RefSeq" id="WP_313976323.1">
    <property type="nucleotide sequence ID" value="NZ_JASJOS010000002.1"/>
</dbReference>
<keyword evidence="4" id="KW-0641">Proline biosynthesis</keyword>
<dbReference type="InterPro" id="IPR036291">
    <property type="entry name" value="NAD(P)-bd_dom_sf"/>
</dbReference>
<gene>
    <name evidence="4 9" type="primary">proC</name>
    <name evidence="9" type="ORF">QNI16_04955</name>
</gene>
<dbReference type="InterPro" id="IPR028939">
    <property type="entry name" value="P5C_Rdtase_cat_N"/>
</dbReference>
<dbReference type="EMBL" id="JASJOS010000002">
    <property type="protein sequence ID" value="MDJ1479825.1"/>
    <property type="molecule type" value="Genomic_DNA"/>
</dbReference>
<keyword evidence="4" id="KW-0028">Amino-acid biosynthesis</keyword>
<sequence length="266" mass="29050">MNILIIGAGNMGTTYAKSLLASHFATPDQMQLLIRSDAGRTRLPEIPDYNIFRSAGDFIRQADIIIVSVKPQDYGTVAPTIRPFLNPEQIVLSVMAGVSIQTLHTSLGIPKLVRAMPNLPSQIGMGMTVFSCSPELDRKELFIIQNLLNTTGKAMYVEDEGLLDSATAVSGSGPAYVYYFMNAMIKAGIELGFTPAQAELLVNQTFMGSVHLQNRNTISCEDWIKKVASKGGTTEAALKVFLENRVEEDVKEAINSAFKRSQELGK</sequence>
<evidence type="ECO:0000313" key="9">
    <source>
        <dbReference type="EMBL" id="MDJ1479825.1"/>
    </source>
</evidence>
<dbReference type="EC" id="1.5.1.2" evidence="4 5"/>
<evidence type="ECO:0000256" key="6">
    <source>
        <dbReference type="PIRSR" id="PIRSR000193-1"/>
    </source>
</evidence>
<accession>A0AAE3QLT5</accession>
<feature type="domain" description="Pyrroline-5-carboxylate reductase dimerisation" evidence="8">
    <location>
        <begin position="160"/>
        <end position="264"/>
    </location>
</feature>
<protein>
    <recommendedName>
        <fullName evidence="4 5">Pyrroline-5-carboxylate reductase</fullName>
        <shortName evidence="4">P5C reductase</shortName>
        <shortName evidence="4">P5CR</shortName>
        <ecNumber evidence="4 5">1.5.1.2</ecNumber>
    </recommendedName>
    <alternativeName>
        <fullName evidence="4">PCA reductase</fullName>
    </alternativeName>
</protein>
<evidence type="ECO:0000256" key="2">
    <source>
        <dbReference type="ARBA" id="ARBA00022857"/>
    </source>
</evidence>
<dbReference type="InterPro" id="IPR029036">
    <property type="entry name" value="P5CR_dimer"/>
</dbReference>
<evidence type="ECO:0000259" key="8">
    <source>
        <dbReference type="Pfam" id="PF14748"/>
    </source>
</evidence>
<organism evidence="9 10">
    <name type="scientific">Xanthocytophaga flava</name>
    <dbReference type="NCBI Taxonomy" id="3048013"/>
    <lineage>
        <taxon>Bacteria</taxon>
        <taxon>Pseudomonadati</taxon>
        <taxon>Bacteroidota</taxon>
        <taxon>Cytophagia</taxon>
        <taxon>Cytophagales</taxon>
        <taxon>Rhodocytophagaceae</taxon>
        <taxon>Xanthocytophaga</taxon>
    </lineage>
</organism>
<dbReference type="Proteomes" id="UP001241110">
    <property type="component" value="Unassembled WGS sequence"/>
</dbReference>
<comment type="catalytic activity">
    <reaction evidence="4">
        <text>L-proline + NAD(+) = (S)-1-pyrroline-5-carboxylate + NADH + 2 H(+)</text>
        <dbReference type="Rhea" id="RHEA:14105"/>
        <dbReference type="ChEBI" id="CHEBI:15378"/>
        <dbReference type="ChEBI" id="CHEBI:17388"/>
        <dbReference type="ChEBI" id="CHEBI:57540"/>
        <dbReference type="ChEBI" id="CHEBI:57945"/>
        <dbReference type="ChEBI" id="CHEBI:60039"/>
        <dbReference type="EC" id="1.5.1.2"/>
    </reaction>
</comment>
<comment type="pathway">
    <text evidence="4">Amino-acid biosynthesis; L-proline biosynthesis; L-proline from L-glutamate 5-semialdehyde: step 1/1.</text>
</comment>
<proteinExistence type="inferred from homology"/>
<comment type="catalytic activity">
    <reaction evidence="4">
        <text>L-proline + NADP(+) = (S)-1-pyrroline-5-carboxylate + NADPH + 2 H(+)</text>
        <dbReference type="Rhea" id="RHEA:14109"/>
        <dbReference type="ChEBI" id="CHEBI:15378"/>
        <dbReference type="ChEBI" id="CHEBI:17388"/>
        <dbReference type="ChEBI" id="CHEBI:57783"/>
        <dbReference type="ChEBI" id="CHEBI:58349"/>
        <dbReference type="ChEBI" id="CHEBI:60039"/>
        <dbReference type="EC" id="1.5.1.2"/>
    </reaction>
</comment>
<evidence type="ECO:0000256" key="5">
    <source>
        <dbReference type="NCBIfam" id="TIGR00112"/>
    </source>
</evidence>
<name>A0AAE3QLT5_9BACT</name>
<dbReference type="GO" id="GO:0004735">
    <property type="term" value="F:pyrroline-5-carboxylate reductase activity"/>
    <property type="evidence" value="ECO:0007669"/>
    <property type="project" value="UniProtKB-UniRule"/>
</dbReference>
<feature type="binding site" evidence="6">
    <location>
        <begin position="6"/>
        <end position="11"/>
    </location>
    <ligand>
        <name>NADP(+)</name>
        <dbReference type="ChEBI" id="CHEBI:58349"/>
    </ligand>
</feature>
<evidence type="ECO:0000256" key="3">
    <source>
        <dbReference type="ARBA" id="ARBA00023002"/>
    </source>
</evidence>
<evidence type="ECO:0000313" key="10">
    <source>
        <dbReference type="Proteomes" id="UP001241110"/>
    </source>
</evidence>
<dbReference type="PANTHER" id="PTHR11645">
    <property type="entry name" value="PYRROLINE-5-CARBOXYLATE REDUCTASE"/>
    <property type="match status" value="1"/>
</dbReference>
<comment type="function">
    <text evidence="4">Catalyzes the reduction of 1-pyrroline-5-carboxylate (PCA) to L-proline.</text>
</comment>
<evidence type="ECO:0000256" key="4">
    <source>
        <dbReference type="HAMAP-Rule" id="MF_01925"/>
    </source>
</evidence>
<reference evidence="9" key="1">
    <citation type="submission" date="2023-05" db="EMBL/GenBank/DDBJ databases">
        <authorList>
            <person name="Zhang X."/>
        </authorList>
    </citation>
    <scope>NUCLEOTIDE SEQUENCE</scope>
    <source>
        <strain evidence="9">YF14B1</strain>
    </source>
</reference>
<dbReference type="InterPro" id="IPR008927">
    <property type="entry name" value="6-PGluconate_DH-like_C_sf"/>
</dbReference>
<evidence type="ECO:0000256" key="1">
    <source>
        <dbReference type="ARBA" id="ARBA00005525"/>
    </source>
</evidence>